<dbReference type="PROSITE" id="PS00092">
    <property type="entry name" value="N6_MTASE"/>
    <property type="match status" value="1"/>
</dbReference>
<accession>A0A4R7JMR0</accession>
<keyword evidence="1 5" id="KW-0489">Methyltransferase</keyword>
<evidence type="ECO:0000256" key="4">
    <source>
        <dbReference type="ARBA" id="ARBA00048391"/>
    </source>
</evidence>
<dbReference type="Gene3D" id="3.40.50.150">
    <property type="entry name" value="Vaccinia Virus protein VP39"/>
    <property type="match status" value="1"/>
</dbReference>
<dbReference type="NCBIfam" id="TIGR03534">
    <property type="entry name" value="RF_mod_PrmC"/>
    <property type="match status" value="1"/>
</dbReference>
<dbReference type="GO" id="GO:0102559">
    <property type="term" value="F:peptide chain release factor N(5)-glutamine methyltransferase activity"/>
    <property type="evidence" value="ECO:0007669"/>
    <property type="project" value="UniProtKB-EC"/>
</dbReference>
<feature type="binding site" evidence="5">
    <location>
        <position position="174"/>
    </location>
    <ligand>
        <name>S-adenosyl-L-methionine</name>
        <dbReference type="ChEBI" id="CHEBI:59789"/>
    </ligand>
</feature>
<dbReference type="NCBIfam" id="TIGR00536">
    <property type="entry name" value="hemK_fam"/>
    <property type="match status" value="1"/>
</dbReference>
<keyword evidence="9" id="KW-1185">Reference proteome</keyword>
<dbReference type="GO" id="GO:0003676">
    <property type="term" value="F:nucleic acid binding"/>
    <property type="evidence" value="ECO:0007669"/>
    <property type="project" value="InterPro"/>
</dbReference>
<dbReference type="InterPro" id="IPR004556">
    <property type="entry name" value="HemK-like"/>
</dbReference>
<comment type="function">
    <text evidence="5">Methylates the class 1 translation termination release factors RF1/PrfA and RF2/PrfB on the glutamine residue of the universally conserved GGQ motif.</text>
</comment>
<dbReference type="GO" id="GO:0032259">
    <property type="term" value="P:methylation"/>
    <property type="evidence" value="ECO:0007669"/>
    <property type="project" value="UniProtKB-KW"/>
</dbReference>
<organism evidence="8 9">
    <name type="scientific">Halospina denitrificans</name>
    <dbReference type="NCBI Taxonomy" id="332522"/>
    <lineage>
        <taxon>Bacteria</taxon>
        <taxon>Pseudomonadati</taxon>
        <taxon>Pseudomonadota</taxon>
        <taxon>Gammaproteobacteria</taxon>
        <taxon>Halospina</taxon>
    </lineage>
</organism>
<dbReference type="FunFam" id="3.40.50.150:FF:000053">
    <property type="entry name" value="Release factor glutamine methyltransferase"/>
    <property type="match status" value="1"/>
</dbReference>
<dbReference type="Pfam" id="PF05175">
    <property type="entry name" value="MTS"/>
    <property type="match status" value="1"/>
</dbReference>
<dbReference type="InterPro" id="IPR007848">
    <property type="entry name" value="Small_mtfrase_dom"/>
</dbReference>
<feature type="domain" description="Methyltransferase small" evidence="6">
    <location>
        <begin position="110"/>
        <end position="199"/>
    </location>
</feature>
<dbReference type="EC" id="2.1.1.297" evidence="5"/>
<feature type="binding site" evidence="5">
    <location>
        <begin position="189"/>
        <end position="192"/>
    </location>
    <ligand>
        <name>substrate</name>
    </ligand>
</feature>
<sequence>MREGDTIESLLADATESLEGSGTATPRLDAELLLCHQLDCTRTRFMTWPEQKVSPEDSEAYRALVVKRCEGLPIAYITGESEFWSLPLATSPDTLIPRQDTETLVEQALLLPLPDDARVLDLGTGTGAVALALGSERYGWDVTGSDASPAAIALARRNGEALGLPGVTFVESDWFSDLEPGRWDLIVSNPPYVAEGDEHLEQGDLRFEPHSALVAGADGLDAIRLIAREAPAHINPWGWLLLEHGYEQAEAVVDLLGEAGFRDLFSRRDLTGRFRVTGGRWPGGGAS</sequence>
<feature type="domain" description="Release factor glutamine methyltransferase N-terminal" evidence="7">
    <location>
        <begin position="10"/>
        <end position="79"/>
    </location>
</feature>
<evidence type="ECO:0000259" key="6">
    <source>
        <dbReference type="Pfam" id="PF05175"/>
    </source>
</evidence>
<keyword evidence="3 5" id="KW-0949">S-adenosyl-L-methionine</keyword>
<evidence type="ECO:0000313" key="8">
    <source>
        <dbReference type="EMBL" id="TDT38457.1"/>
    </source>
</evidence>
<dbReference type="OrthoDB" id="9800643at2"/>
<evidence type="ECO:0000256" key="5">
    <source>
        <dbReference type="HAMAP-Rule" id="MF_02126"/>
    </source>
</evidence>
<dbReference type="Gene3D" id="1.10.8.10">
    <property type="entry name" value="DNA helicase RuvA subunit, C-terminal domain"/>
    <property type="match status" value="1"/>
</dbReference>
<evidence type="ECO:0000259" key="7">
    <source>
        <dbReference type="Pfam" id="PF17827"/>
    </source>
</evidence>
<dbReference type="PANTHER" id="PTHR18895">
    <property type="entry name" value="HEMK METHYLTRANSFERASE"/>
    <property type="match status" value="1"/>
</dbReference>
<comment type="similarity">
    <text evidence="5">Belongs to the protein N5-glutamine methyltransferase family. PrmC subfamily.</text>
</comment>
<dbReference type="InterPro" id="IPR019874">
    <property type="entry name" value="RF_methyltr_PrmC"/>
</dbReference>
<feature type="binding site" evidence="5">
    <location>
        <position position="189"/>
    </location>
    <ligand>
        <name>S-adenosyl-L-methionine</name>
        <dbReference type="ChEBI" id="CHEBI:59789"/>
    </ligand>
</feature>
<dbReference type="InterPro" id="IPR002052">
    <property type="entry name" value="DNA_methylase_N6_adenine_CS"/>
</dbReference>
<gene>
    <name evidence="5" type="primary">prmC</name>
    <name evidence="8" type="ORF">DES49_2433</name>
</gene>
<feature type="binding site" evidence="5">
    <location>
        <begin position="123"/>
        <end position="127"/>
    </location>
    <ligand>
        <name>S-adenosyl-L-methionine</name>
        <dbReference type="ChEBI" id="CHEBI:59789"/>
    </ligand>
</feature>
<dbReference type="HAMAP" id="MF_02126">
    <property type="entry name" value="RF_methyltr_PrmC"/>
    <property type="match status" value="1"/>
</dbReference>
<dbReference type="InterPro" id="IPR040758">
    <property type="entry name" value="PrmC_N"/>
</dbReference>
<evidence type="ECO:0000256" key="1">
    <source>
        <dbReference type="ARBA" id="ARBA00022603"/>
    </source>
</evidence>
<dbReference type="PANTHER" id="PTHR18895:SF74">
    <property type="entry name" value="MTRF1L RELEASE FACTOR GLUTAMINE METHYLTRANSFERASE"/>
    <property type="match status" value="1"/>
</dbReference>
<proteinExistence type="inferred from homology"/>
<dbReference type="AlphaFoldDB" id="A0A4R7JMR0"/>
<dbReference type="InterPro" id="IPR050320">
    <property type="entry name" value="N5-glutamine_MTase"/>
</dbReference>
<dbReference type="RefSeq" id="WP_133736680.1">
    <property type="nucleotide sequence ID" value="NZ_SOAX01000006.1"/>
</dbReference>
<name>A0A4R7JMR0_9GAMM</name>
<dbReference type="SUPFAM" id="SSF53335">
    <property type="entry name" value="S-adenosyl-L-methionine-dependent methyltransferases"/>
    <property type="match status" value="1"/>
</dbReference>
<dbReference type="CDD" id="cd02440">
    <property type="entry name" value="AdoMet_MTases"/>
    <property type="match status" value="1"/>
</dbReference>
<evidence type="ECO:0000256" key="2">
    <source>
        <dbReference type="ARBA" id="ARBA00022679"/>
    </source>
</evidence>
<reference evidence="8 9" key="1">
    <citation type="submission" date="2019-03" db="EMBL/GenBank/DDBJ databases">
        <title>Genomic Encyclopedia of Type Strains, Phase IV (KMG-IV): sequencing the most valuable type-strain genomes for metagenomic binning, comparative biology and taxonomic classification.</title>
        <authorList>
            <person name="Goeker M."/>
        </authorList>
    </citation>
    <scope>NUCLEOTIDE SEQUENCE [LARGE SCALE GENOMIC DNA]</scope>
    <source>
        <strain evidence="8 9">DSM 15505</strain>
    </source>
</reference>
<keyword evidence="2 5" id="KW-0808">Transferase</keyword>
<dbReference type="Pfam" id="PF17827">
    <property type="entry name" value="PrmC_N"/>
    <property type="match status" value="1"/>
</dbReference>
<comment type="catalytic activity">
    <reaction evidence="4 5">
        <text>L-glutaminyl-[peptide chain release factor] + S-adenosyl-L-methionine = N(5)-methyl-L-glutaminyl-[peptide chain release factor] + S-adenosyl-L-homocysteine + H(+)</text>
        <dbReference type="Rhea" id="RHEA:42896"/>
        <dbReference type="Rhea" id="RHEA-COMP:10271"/>
        <dbReference type="Rhea" id="RHEA-COMP:10272"/>
        <dbReference type="ChEBI" id="CHEBI:15378"/>
        <dbReference type="ChEBI" id="CHEBI:30011"/>
        <dbReference type="ChEBI" id="CHEBI:57856"/>
        <dbReference type="ChEBI" id="CHEBI:59789"/>
        <dbReference type="ChEBI" id="CHEBI:61891"/>
        <dbReference type="EC" id="2.1.1.297"/>
    </reaction>
</comment>
<dbReference type="EMBL" id="SOAX01000006">
    <property type="protein sequence ID" value="TDT38457.1"/>
    <property type="molecule type" value="Genomic_DNA"/>
</dbReference>
<dbReference type="InterPro" id="IPR029063">
    <property type="entry name" value="SAM-dependent_MTases_sf"/>
</dbReference>
<evidence type="ECO:0000313" key="9">
    <source>
        <dbReference type="Proteomes" id="UP000295830"/>
    </source>
</evidence>
<protein>
    <recommendedName>
        <fullName evidence="5">Release factor glutamine methyltransferase</fullName>
        <shortName evidence="5">RF MTase</shortName>
        <ecNumber evidence="5">2.1.1.297</ecNumber>
    </recommendedName>
    <alternativeName>
        <fullName evidence="5">N5-glutamine methyltransferase PrmC</fullName>
    </alternativeName>
    <alternativeName>
        <fullName evidence="5">Protein-(glutamine-N5) MTase PrmC</fullName>
    </alternativeName>
    <alternativeName>
        <fullName evidence="5">Protein-glutamine N-methyltransferase PrmC</fullName>
    </alternativeName>
</protein>
<dbReference type="Proteomes" id="UP000295830">
    <property type="component" value="Unassembled WGS sequence"/>
</dbReference>
<evidence type="ECO:0000256" key="3">
    <source>
        <dbReference type="ARBA" id="ARBA00022691"/>
    </source>
</evidence>
<feature type="binding site" evidence="5">
    <location>
        <position position="146"/>
    </location>
    <ligand>
        <name>S-adenosyl-L-methionine</name>
        <dbReference type="ChEBI" id="CHEBI:59789"/>
    </ligand>
</feature>
<comment type="caution">
    <text evidence="8">The sequence shown here is derived from an EMBL/GenBank/DDBJ whole genome shotgun (WGS) entry which is preliminary data.</text>
</comment>